<organism evidence="5">
    <name type="scientific">Schistosoma curassoni</name>
    <dbReference type="NCBI Taxonomy" id="6186"/>
    <lineage>
        <taxon>Eukaryota</taxon>
        <taxon>Metazoa</taxon>
        <taxon>Spiralia</taxon>
        <taxon>Lophotrochozoa</taxon>
        <taxon>Platyhelminthes</taxon>
        <taxon>Trematoda</taxon>
        <taxon>Digenea</taxon>
        <taxon>Strigeidida</taxon>
        <taxon>Schistosomatoidea</taxon>
        <taxon>Schistosomatidae</taxon>
        <taxon>Schistosoma</taxon>
    </lineage>
</organism>
<feature type="compositionally biased region" description="Basic residues" evidence="1">
    <location>
        <begin position="200"/>
        <end position="210"/>
    </location>
</feature>
<dbReference type="Proteomes" id="UP000279833">
    <property type="component" value="Unassembled WGS sequence"/>
</dbReference>
<dbReference type="PANTHER" id="PTHR38681:SF1">
    <property type="entry name" value="RETROVIRUS-RELATED POL POLYPROTEIN FROM TRANSPOSON 412-LIKE PROTEIN"/>
    <property type="match status" value="1"/>
</dbReference>
<name>A0A183JED0_9TREM</name>
<evidence type="ECO:0000256" key="1">
    <source>
        <dbReference type="SAM" id="MobiDB-lite"/>
    </source>
</evidence>
<reference evidence="3 4" key="2">
    <citation type="submission" date="2018-11" db="EMBL/GenBank/DDBJ databases">
        <authorList>
            <consortium name="Pathogen Informatics"/>
        </authorList>
    </citation>
    <scope>NUCLEOTIDE SEQUENCE [LARGE SCALE GENOMIC DNA]</scope>
    <source>
        <strain evidence="3">Dakar</strain>
        <strain evidence="4">Dakar, Senegal</strain>
    </source>
</reference>
<evidence type="ECO:0000313" key="3">
    <source>
        <dbReference type="EMBL" id="VDO65230.1"/>
    </source>
</evidence>
<dbReference type="PANTHER" id="PTHR38681">
    <property type="entry name" value="RETROVIRUS-RELATED POL POLYPROTEIN FROM TRANSPOSON 412-LIKE PROTEIN-RELATED"/>
    <property type="match status" value="1"/>
</dbReference>
<dbReference type="EMBL" id="UZAK01000797">
    <property type="protein sequence ID" value="VDO65230.1"/>
    <property type="molecule type" value="Genomic_DNA"/>
</dbReference>
<dbReference type="GO" id="GO:0015074">
    <property type="term" value="P:DNA integration"/>
    <property type="evidence" value="ECO:0007669"/>
    <property type="project" value="InterPro"/>
</dbReference>
<accession>A0A183JED0</accession>
<protein>
    <submittedName>
        <fullName evidence="5">Integrase catalytic domain-containing protein</fullName>
    </submittedName>
</protein>
<feature type="domain" description="Integrase catalytic" evidence="2">
    <location>
        <begin position="1"/>
        <end position="103"/>
    </location>
</feature>
<dbReference type="GO" id="GO:0003676">
    <property type="term" value="F:nucleic acid binding"/>
    <property type="evidence" value="ECO:0007669"/>
    <property type="project" value="InterPro"/>
</dbReference>
<feature type="region of interest" description="Disordered" evidence="1">
    <location>
        <begin position="190"/>
        <end position="210"/>
    </location>
</feature>
<proteinExistence type="predicted"/>
<dbReference type="STRING" id="6186.A0A183JED0"/>
<dbReference type="InterPro" id="IPR001584">
    <property type="entry name" value="Integrase_cat-core"/>
</dbReference>
<dbReference type="WBParaSite" id="SCUD_0000104201-mRNA-1">
    <property type="protein sequence ID" value="SCUD_0000104201-mRNA-1"/>
    <property type="gene ID" value="SCUD_0000104201"/>
</dbReference>
<reference evidence="5" key="1">
    <citation type="submission" date="2016-06" db="UniProtKB">
        <authorList>
            <consortium name="WormBaseParasite"/>
        </authorList>
    </citation>
    <scope>IDENTIFICATION</scope>
</reference>
<dbReference type="InterPro" id="IPR036397">
    <property type="entry name" value="RNaseH_sf"/>
</dbReference>
<keyword evidence="4" id="KW-1185">Reference proteome</keyword>
<dbReference type="PROSITE" id="PS50994">
    <property type="entry name" value="INTEGRASE"/>
    <property type="match status" value="1"/>
</dbReference>
<dbReference type="AlphaFoldDB" id="A0A183JED0"/>
<evidence type="ECO:0000313" key="5">
    <source>
        <dbReference type="WBParaSite" id="SCUD_0000104201-mRNA-1"/>
    </source>
</evidence>
<dbReference type="InterPro" id="IPR012337">
    <property type="entry name" value="RNaseH-like_sf"/>
</dbReference>
<dbReference type="Gene3D" id="3.30.420.10">
    <property type="entry name" value="Ribonuclease H-like superfamily/Ribonuclease H"/>
    <property type="match status" value="1"/>
</dbReference>
<evidence type="ECO:0000313" key="4">
    <source>
        <dbReference type="Proteomes" id="UP000279833"/>
    </source>
</evidence>
<feature type="compositionally biased region" description="Basic and acidic residues" evidence="1">
    <location>
        <begin position="190"/>
        <end position="199"/>
    </location>
</feature>
<sequence>MRASSDAKTLSSSAILTQKTRLLGTERIRITVYHPASNGLVERFNHQLKSALRAHEYDNWQENLRLVLLGIRTNLKADIQCSAAELMYGTTLRLPGKFFTPRSSNDFSKPDYAHRLSAFMRTPSPVSTRIQHRQVALPRELSTCSHVFILVDSICRTIHRFCRSKSYKVGVSVIKALSCVSITEVERHEEEGKPKLDRRLRSRRERKVSA</sequence>
<gene>
    <name evidence="3" type="ORF">SCUD_LOCUS1043</name>
</gene>
<dbReference type="SUPFAM" id="SSF53098">
    <property type="entry name" value="Ribonuclease H-like"/>
    <property type="match status" value="1"/>
</dbReference>
<evidence type="ECO:0000259" key="2">
    <source>
        <dbReference type="PROSITE" id="PS50994"/>
    </source>
</evidence>